<dbReference type="Gene3D" id="3.30.450.20">
    <property type="entry name" value="PAS domain"/>
    <property type="match status" value="1"/>
</dbReference>
<keyword evidence="2" id="KW-0472">Membrane</keyword>
<evidence type="ECO:0000313" key="4">
    <source>
        <dbReference type="EMBL" id="TMI90665.1"/>
    </source>
</evidence>
<dbReference type="SMART" id="SM00331">
    <property type="entry name" value="PP2C_SIG"/>
    <property type="match status" value="1"/>
</dbReference>
<feature type="domain" description="HAMP" evidence="3">
    <location>
        <begin position="295"/>
        <end position="347"/>
    </location>
</feature>
<dbReference type="Proteomes" id="UP000318509">
    <property type="component" value="Unassembled WGS sequence"/>
</dbReference>
<dbReference type="Pfam" id="PF00672">
    <property type="entry name" value="HAMP"/>
    <property type="match status" value="1"/>
</dbReference>
<dbReference type="PANTHER" id="PTHR43156">
    <property type="entry name" value="STAGE II SPORULATION PROTEIN E-RELATED"/>
    <property type="match status" value="1"/>
</dbReference>
<dbReference type="Pfam" id="PF07228">
    <property type="entry name" value="SpoIIE"/>
    <property type="match status" value="1"/>
</dbReference>
<dbReference type="Gene3D" id="3.60.40.10">
    <property type="entry name" value="PPM-type phosphatase domain"/>
    <property type="match status" value="1"/>
</dbReference>
<evidence type="ECO:0000256" key="2">
    <source>
        <dbReference type="SAM" id="Phobius"/>
    </source>
</evidence>
<dbReference type="InterPro" id="IPR003018">
    <property type="entry name" value="GAF"/>
</dbReference>
<feature type="transmembrane region" description="Helical" evidence="2">
    <location>
        <begin position="276"/>
        <end position="294"/>
    </location>
</feature>
<dbReference type="SUPFAM" id="SSF158472">
    <property type="entry name" value="HAMP domain-like"/>
    <property type="match status" value="1"/>
</dbReference>
<dbReference type="Gene3D" id="6.10.340.10">
    <property type="match status" value="1"/>
</dbReference>
<dbReference type="PANTHER" id="PTHR43156:SF2">
    <property type="entry name" value="STAGE II SPORULATION PROTEIN E"/>
    <property type="match status" value="1"/>
</dbReference>
<dbReference type="InterPro" id="IPR052016">
    <property type="entry name" value="Bact_Sigma-Reg"/>
</dbReference>
<keyword evidence="2" id="KW-0812">Transmembrane</keyword>
<evidence type="ECO:0000313" key="5">
    <source>
        <dbReference type="Proteomes" id="UP000318509"/>
    </source>
</evidence>
<protein>
    <submittedName>
        <fullName evidence="4">GAF domain-containing protein</fullName>
    </submittedName>
</protein>
<dbReference type="SUPFAM" id="SSF55781">
    <property type="entry name" value="GAF domain-like"/>
    <property type="match status" value="1"/>
</dbReference>
<dbReference type="Pfam" id="PF01590">
    <property type="entry name" value="GAF"/>
    <property type="match status" value="1"/>
</dbReference>
<dbReference type="SUPFAM" id="SSF81606">
    <property type="entry name" value="PP2C-like"/>
    <property type="match status" value="1"/>
</dbReference>
<dbReference type="InterPro" id="IPR036457">
    <property type="entry name" value="PPM-type-like_dom_sf"/>
</dbReference>
<dbReference type="AlphaFoldDB" id="A0A537K4G9"/>
<feature type="transmembrane region" description="Helical" evidence="2">
    <location>
        <begin position="12"/>
        <end position="30"/>
    </location>
</feature>
<evidence type="ECO:0000259" key="3">
    <source>
        <dbReference type="PROSITE" id="PS50885"/>
    </source>
</evidence>
<proteinExistence type="predicted"/>
<gene>
    <name evidence="4" type="ORF">E6H00_06435</name>
</gene>
<dbReference type="InterPro" id="IPR001932">
    <property type="entry name" value="PPM-type_phosphatase-like_dom"/>
</dbReference>
<dbReference type="GO" id="GO:0016791">
    <property type="term" value="F:phosphatase activity"/>
    <property type="evidence" value="ECO:0007669"/>
    <property type="project" value="TreeGrafter"/>
</dbReference>
<accession>A0A537K4G9</accession>
<dbReference type="GO" id="GO:0007165">
    <property type="term" value="P:signal transduction"/>
    <property type="evidence" value="ECO:0007669"/>
    <property type="project" value="InterPro"/>
</dbReference>
<dbReference type="GO" id="GO:0016020">
    <property type="term" value="C:membrane"/>
    <property type="evidence" value="ECO:0007669"/>
    <property type="project" value="InterPro"/>
</dbReference>
<dbReference type="InterPro" id="IPR029016">
    <property type="entry name" value="GAF-like_dom_sf"/>
</dbReference>
<name>A0A537K4G9_9BACT</name>
<comment type="caution">
    <text evidence="4">The sequence shown here is derived from an EMBL/GenBank/DDBJ whole genome shotgun (WGS) entry which is preliminary data.</text>
</comment>
<dbReference type="InterPro" id="IPR003660">
    <property type="entry name" value="HAMP_dom"/>
</dbReference>
<organism evidence="4 5">
    <name type="scientific">Candidatus Segetimicrobium genomatis</name>
    <dbReference type="NCBI Taxonomy" id="2569760"/>
    <lineage>
        <taxon>Bacteria</taxon>
        <taxon>Bacillati</taxon>
        <taxon>Candidatus Sysuimicrobiota</taxon>
        <taxon>Candidatus Sysuimicrobiia</taxon>
        <taxon>Candidatus Sysuimicrobiales</taxon>
        <taxon>Candidatus Segetimicrobiaceae</taxon>
        <taxon>Candidatus Segetimicrobium</taxon>
    </lineage>
</organism>
<keyword evidence="2" id="KW-1133">Transmembrane helix</keyword>
<keyword evidence="1" id="KW-0378">Hydrolase</keyword>
<sequence length="745" mass="78469">MRLHLGIRGKIAAVILICMIPVLILGGLLFQSRNQGRLEIVQRGHRDLARAMAADVQMFLAGAVEAERTAGAAVTSQPYPVSGIIQLFTAIRAKNPSFLSLMLIDAAGTEVAASPPQPFTLNLADNPAVGPVRNGKEWAAGPPDWVGGHPTLEVATAIRDKEKLAAVVLGRLDLGGLRTVLPRGLGRAADGIIVDTTGRLIIDIRQPARAPEALKGLSAVRTALAGLEATIEGYSDGRTGYLGAAAPVAGLGWAAIVVEPESSALESARRAAAQEMITVLTAVGVGLFLAWVLGAELSAPILALVRGARALGRGNLGTRVALRRSDELGELGNAFNEMSERLSRYVTEMNALQAVSDAALSTVRLGELLPPLVQRVGAALHADAGLIWFVEEGTGDLVVPAGFNGALAAKGRRLRRGQGVAGRVAHDTRPLVVSDPARLGTLDPALRREGAYSTMAVPLRVGGRVIGVVQVLSQRPREFTPHEVRLLETFADRVALAVDNARAYEREREIAGIIQQTLLPPRRVELPGLAVAGRYLPSREVGGDFYAVLPLEHGQVGLAIADVSGKGIPAATLSARARYLLEAFSQDGRRPEVVLSRLNHALAADAESKFVSLFYGILSPRDGTLLFASAGHLPPLIVRAPEGAPRLLEASGLLLGVEPGTTYTMAETRIGPGDLLVLFTDGITEARNAAGEQFGEQRISALLATLRDAPLDEVADRVMDAVASWSGNGPADDQTVVAARITSLL</sequence>
<dbReference type="SMART" id="SM00304">
    <property type="entry name" value="HAMP"/>
    <property type="match status" value="1"/>
</dbReference>
<dbReference type="EMBL" id="VBAK01000108">
    <property type="protein sequence ID" value="TMI90665.1"/>
    <property type="molecule type" value="Genomic_DNA"/>
</dbReference>
<dbReference type="Gene3D" id="3.30.450.40">
    <property type="match status" value="1"/>
</dbReference>
<dbReference type="SMART" id="SM00065">
    <property type="entry name" value="GAF"/>
    <property type="match status" value="1"/>
</dbReference>
<evidence type="ECO:0000256" key="1">
    <source>
        <dbReference type="ARBA" id="ARBA00022801"/>
    </source>
</evidence>
<reference evidence="4 5" key="1">
    <citation type="journal article" date="2019" name="Nat. Microbiol.">
        <title>Mediterranean grassland soil C-N compound turnover is dependent on rainfall and depth, and is mediated by genomically divergent microorganisms.</title>
        <authorList>
            <person name="Diamond S."/>
            <person name="Andeer P.F."/>
            <person name="Li Z."/>
            <person name="Crits-Christoph A."/>
            <person name="Burstein D."/>
            <person name="Anantharaman K."/>
            <person name="Lane K.R."/>
            <person name="Thomas B.C."/>
            <person name="Pan C."/>
            <person name="Northen T.R."/>
            <person name="Banfield J.F."/>
        </authorList>
    </citation>
    <scope>NUCLEOTIDE SEQUENCE [LARGE SCALE GENOMIC DNA]</scope>
    <source>
        <strain evidence="4">NP_3</strain>
    </source>
</reference>
<dbReference type="CDD" id="cd06225">
    <property type="entry name" value="HAMP"/>
    <property type="match status" value="1"/>
</dbReference>
<dbReference type="PROSITE" id="PS50885">
    <property type="entry name" value="HAMP"/>
    <property type="match status" value="1"/>
</dbReference>